<reference evidence="2 3" key="1">
    <citation type="submission" date="2014-12" db="EMBL/GenBank/DDBJ databases">
        <title>Genome sequencing of Arthrobacter phenanthrenivorans SWC37.</title>
        <authorList>
            <person name="Tan P.W."/>
            <person name="Chan K.-G."/>
        </authorList>
    </citation>
    <scope>NUCLEOTIDE SEQUENCE [LARGE SCALE GENOMIC DNA]</scope>
    <source>
        <strain evidence="2 3">SWC37</strain>
    </source>
</reference>
<proteinExistence type="predicted"/>
<dbReference type="EMBL" id="JWTB01000002">
    <property type="protein sequence ID" value="KIC69933.1"/>
    <property type="molecule type" value="Genomic_DNA"/>
</dbReference>
<name>A0A0B4ET99_PSEPS</name>
<sequence length="213" mass="23198">MTFFQDFPVPPLPPRPRSTRHVPPPWVAAPAYELPAVVHLGLFVSRTPGMVVAVKSADVFSTGCVFNLSWLFRRTDQSDRDWDDLQPLFFQPGRGFRGRSERHTGLMFGVEFPDGSKASTGSQIPYGLVEPGTNPEPPVLALNGGGGGGGDEEFSGSGTLWLWPLPPAGDLRLVCQWTDFGLEETSLMLDGGALRQAAASVQPYWPEEERSNG</sequence>
<evidence type="ECO:0000313" key="2">
    <source>
        <dbReference type="EMBL" id="KIC69933.1"/>
    </source>
</evidence>
<dbReference type="RefSeq" id="WP_043448750.1">
    <property type="nucleotide sequence ID" value="NZ_JWTB01000002.1"/>
</dbReference>
<feature type="region of interest" description="Disordered" evidence="1">
    <location>
        <begin position="1"/>
        <end position="20"/>
    </location>
</feature>
<gene>
    <name evidence="2" type="ORF">RM50_00570</name>
</gene>
<dbReference type="Proteomes" id="UP000031196">
    <property type="component" value="Unassembled WGS sequence"/>
</dbReference>
<evidence type="ECO:0000313" key="3">
    <source>
        <dbReference type="Proteomes" id="UP000031196"/>
    </source>
</evidence>
<evidence type="ECO:0000256" key="1">
    <source>
        <dbReference type="SAM" id="MobiDB-lite"/>
    </source>
</evidence>
<protein>
    <submittedName>
        <fullName evidence="2">Uncharacterized protein</fullName>
    </submittedName>
</protein>
<feature type="compositionally biased region" description="Pro residues" evidence="1">
    <location>
        <begin position="8"/>
        <end position="20"/>
    </location>
</feature>
<organism evidence="2 3">
    <name type="scientific">Pseudarthrobacter phenanthrenivorans</name>
    <name type="common">Arthrobacter phenanthrenivorans</name>
    <dbReference type="NCBI Taxonomy" id="361575"/>
    <lineage>
        <taxon>Bacteria</taxon>
        <taxon>Bacillati</taxon>
        <taxon>Actinomycetota</taxon>
        <taxon>Actinomycetes</taxon>
        <taxon>Micrococcales</taxon>
        <taxon>Micrococcaceae</taxon>
        <taxon>Pseudarthrobacter</taxon>
    </lineage>
</organism>
<accession>A0A0B4ET99</accession>
<comment type="caution">
    <text evidence="2">The sequence shown here is derived from an EMBL/GenBank/DDBJ whole genome shotgun (WGS) entry which is preliminary data.</text>
</comment>
<dbReference type="AlphaFoldDB" id="A0A0B4ET99"/>